<dbReference type="Pfam" id="PF13175">
    <property type="entry name" value="AAA_15"/>
    <property type="match status" value="1"/>
</dbReference>
<dbReference type="GeneID" id="1459980"/>
<organism evidence="3 4">
    <name type="scientific">Sulfurisphaera tokodaii</name>
    <dbReference type="NCBI Taxonomy" id="111955"/>
    <lineage>
        <taxon>Archaea</taxon>
        <taxon>Thermoproteota</taxon>
        <taxon>Thermoprotei</taxon>
        <taxon>Sulfolobales</taxon>
        <taxon>Sulfolobaceae</taxon>
        <taxon>Sulfurisphaera</taxon>
    </lineage>
</organism>
<evidence type="ECO:0000259" key="2">
    <source>
        <dbReference type="Pfam" id="PF13304"/>
    </source>
</evidence>
<keyword evidence="3" id="KW-0067">ATP-binding</keyword>
<sequence>MLYRVKGKQGLLIIDFDAKGYYVLDDNKRILNAYGEKGKLYVDVNTKTRYVYLFKANDNEYPKDKVFTLSYPEDFKMIKYEECEKKSEVKDKLLLDNEKNSLTYLYSRKEVKTPLYLELSYCYEGEADNLLLGLFAENEPDTVPECHGKMLGGCSKYYSKGSIAIGFDPHYSRTDLIVINEDGKCETLKINKDLTGCHNLKLLASDKIYLWIDDFGPFPFKISRHQGSIYLVANSGDNTARVNVNFLNVYEGEITIVDKVEKAGFSEVEIENFRGIAYGKLNLDRVNVIIGANNAGKTTILDAIYLLSDPKQKPPGFNTTLELLAYLHNVKKGNKFIYRFYNTASPPVLRGDEIKYDDIIRYVESGKSNEVKALYLSPRLMSRYTKFIKDNWEEISNYTEIFNEIFNEINEINVEEYLTMTLEPFGGTYTFYLIRKDGKRVRLYDVGEGVKIYIISRILYEYLKPSIILWDDIESHLNSSLLGKVIAWFSDIPSQVVVTTHNLEVAKDIAKDGKCIVVDIDKDGILRVKEIQDLEEYLKLGLDPRAIIRAIGSGKDKAINP</sequence>
<dbReference type="SUPFAM" id="SSF52540">
    <property type="entry name" value="P-loop containing nucleoside triphosphate hydrolases"/>
    <property type="match status" value="1"/>
</dbReference>
<dbReference type="Pfam" id="PF13304">
    <property type="entry name" value="AAA_21"/>
    <property type="match status" value="1"/>
</dbReference>
<accession>A0A832TGN2</accession>
<proteinExistence type="predicted"/>
<feature type="domain" description="Endonuclease GajA/Old nuclease/RecF-like AAA" evidence="1">
    <location>
        <begin position="266"/>
        <end position="322"/>
    </location>
</feature>
<comment type="caution">
    <text evidence="3">The sequence shown here is derived from an EMBL/GenBank/DDBJ whole genome shotgun (WGS) entry which is preliminary data.</text>
</comment>
<dbReference type="GO" id="GO:0016887">
    <property type="term" value="F:ATP hydrolysis activity"/>
    <property type="evidence" value="ECO:0007669"/>
    <property type="project" value="InterPro"/>
</dbReference>
<keyword evidence="3" id="KW-0547">Nucleotide-binding</keyword>
<dbReference type="Proteomes" id="UP000646844">
    <property type="component" value="Unassembled WGS sequence"/>
</dbReference>
<dbReference type="PANTHER" id="PTHR43581">
    <property type="entry name" value="ATP/GTP PHOSPHATASE"/>
    <property type="match status" value="1"/>
</dbReference>
<dbReference type="InterPro" id="IPR041685">
    <property type="entry name" value="AAA_GajA/Old/RecF-like"/>
</dbReference>
<dbReference type="AlphaFoldDB" id="A0A832TGN2"/>
<name>A0A832TGN2_9CREN</name>
<dbReference type="EMBL" id="DUJO01000032">
    <property type="protein sequence ID" value="HII74186.1"/>
    <property type="molecule type" value="Genomic_DNA"/>
</dbReference>
<dbReference type="PANTHER" id="PTHR43581:SF4">
    <property type="entry name" value="ATP_GTP PHOSPHATASE"/>
    <property type="match status" value="1"/>
</dbReference>
<dbReference type="RefSeq" id="WP_010979991.1">
    <property type="nucleotide sequence ID" value="NZ_BAABQO010000026.1"/>
</dbReference>
<dbReference type="GO" id="GO:0005524">
    <property type="term" value="F:ATP binding"/>
    <property type="evidence" value="ECO:0007669"/>
    <property type="project" value="UniProtKB-KW"/>
</dbReference>
<dbReference type="Gene3D" id="3.40.50.300">
    <property type="entry name" value="P-loop containing nucleotide triphosphate hydrolases"/>
    <property type="match status" value="2"/>
</dbReference>
<dbReference type="InterPro" id="IPR051396">
    <property type="entry name" value="Bact_Antivir_Def_Nuclease"/>
</dbReference>
<dbReference type="InterPro" id="IPR027417">
    <property type="entry name" value="P-loop_NTPase"/>
</dbReference>
<dbReference type="InterPro" id="IPR003959">
    <property type="entry name" value="ATPase_AAA_core"/>
</dbReference>
<evidence type="ECO:0000259" key="1">
    <source>
        <dbReference type="Pfam" id="PF13175"/>
    </source>
</evidence>
<evidence type="ECO:0000313" key="3">
    <source>
        <dbReference type="EMBL" id="HII74186.1"/>
    </source>
</evidence>
<reference evidence="3" key="1">
    <citation type="journal article" date="2020" name="bioRxiv">
        <title>A rank-normalized archaeal taxonomy based on genome phylogeny resolves widespread incomplete and uneven classifications.</title>
        <authorList>
            <person name="Rinke C."/>
            <person name="Chuvochina M."/>
            <person name="Mussig A.J."/>
            <person name="Chaumeil P.-A."/>
            <person name="Waite D.W."/>
            <person name="Whitman W.B."/>
            <person name="Parks D.H."/>
            <person name="Hugenholtz P."/>
        </authorList>
    </citation>
    <scope>NUCLEOTIDE SEQUENCE</scope>
    <source>
        <strain evidence="3">UBA8838</strain>
    </source>
</reference>
<gene>
    <name evidence="3" type="ORF">HA332_07370</name>
</gene>
<protein>
    <submittedName>
        <fullName evidence="3">ATP-binding protein</fullName>
    </submittedName>
</protein>
<feature type="domain" description="ATPase AAA-type core" evidence="2">
    <location>
        <begin position="367"/>
        <end position="505"/>
    </location>
</feature>
<evidence type="ECO:0000313" key="4">
    <source>
        <dbReference type="Proteomes" id="UP000646844"/>
    </source>
</evidence>